<dbReference type="InterPro" id="IPR004572">
    <property type="entry name" value="Protoporphyrinogen_oxidase"/>
</dbReference>
<keyword evidence="6" id="KW-0963">Cytoplasm</keyword>
<keyword evidence="2 6" id="KW-0285">Flavoprotein</keyword>
<dbReference type="Proteomes" id="UP000267841">
    <property type="component" value="Unassembled WGS sequence"/>
</dbReference>
<dbReference type="AlphaFoldDB" id="A0A497XSP6"/>
<comment type="function">
    <text evidence="6">Involved in coproporphyrin-dependent heme b biosynthesis. Catalyzes the oxidation of coproporphyrinogen III to coproporphyrin III.</text>
</comment>
<dbReference type="EMBL" id="RCCJ01000001">
    <property type="protein sequence ID" value="RLJ69943.1"/>
    <property type="molecule type" value="Genomic_DNA"/>
</dbReference>
<keyword evidence="9" id="KW-1185">Reference proteome</keyword>
<dbReference type="PANTHER" id="PTHR42923:SF3">
    <property type="entry name" value="PROTOPORPHYRINOGEN OXIDASE"/>
    <property type="match status" value="1"/>
</dbReference>
<accession>A0A497XSP6</accession>
<evidence type="ECO:0000256" key="3">
    <source>
        <dbReference type="ARBA" id="ARBA00022827"/>
    </source>
</evidence>
<dbReference type="Gene3D" id="3.90.660.20">
    <property type="entry name" value="Protoporphyrinogen oxidase, mitochondrial, domain 2"/>
    <property type="match status" value="1"/>
</dbReference>
<comment type="cofactor">
    <cofactor evidence="1 6">
        <name>FAD</name>
        <dbReference type="ChEBI" id="CHEBI:57692"/>
    </cofactor>
</comment>
<gene>
    <name evidence="8" type="ORF">BCF55_0202</name>
</gene>
<dbReference type="OrthoDB" id="9805195at2"/>
<sequence length="434" mass="48216">MRDIVIIGSGISGLSTAFRLRKLGYDVVVYEKDEDIGGNIKTATQEGYTFELGPQTVLADEEVMAFFKEAGLEPLVASPSSKNRYIYKGGKLVPLPMSPLLFLFSPLLSLTAKLRVLKEPWASGPVKNEESIADFVRRRLGQEFLDYIVAPFVSGVYAGDPERLSVKYATRRVYALEQEFGSLIRGALKKKALGPKGVLVSFEGGLYTLIRELARGVEVKRENVVLKIRKKEDRFILDTREGKVETKALVVSSPAYTASYLLKDLSWSASLEFDRIDYVPVVVVNVGVKSGNVPEGFGVLIPRREGKRILGAVFSSKLFPGRAPAGKDLLTVYLGGATDREIIELSNEAITEIVQKELREVLGINSIDFIHVRKWKRAIPQYTLGYGKYLNLAKEMEEIHRGLFLTGNYLSGVSVSDCIRFSEVTAKKVSEFLQ</sequence>
<comment type="subcellular location">
    <subcellularLocation>
        <location evidence="6">Cytoplasm</location>
    </subcellularLocation>
</comment>
<keyword evidence="5 6" id="KW-0350">Heme biosynthesis</keyword>
<dbReference type="InterPro" id="IPR050464">
    <property type="entry name" value="Zeta_carotene_desat/Oxidored"/>
</dbReference>
<dbReference type="GO" id="GO:0005737">
    <property type="term" value="C:cytoplasm"/>
    <property type="evidence" value="ECO:0007669"/>
    <property type="project" value="UniProtKB-SubCell"/>
</dbReference>
<evidence type="ECO:0000256" key="5">
    <source>
        <dbReference type="ARBA" id="ARBA00023133"/>
    </source>
</evidence>
<dbReference type="InterPro" id="IPR002937">
    <property type="entry name" value="Amino_oxidase"/>
</dbReference>
<dbReference type="PRINTS" id="PR00419">
    <property type="entry name" value="ADXRDTASE"/>
</dbReference>
<dbReference type="GO" id="GO:0006783">
    <property type="term" value="P:heme biosynthetic process"/>
    <property type="evidence" value="ECO:0007669"/>
    <property type="project" value="UniProtKB-UniRule"/>
</dbReference>
<evidence type="ECO:0000259" key="7">
    <source>
        <dbReference type="Pfam" id="PF01593"/>
    </source>
</evidence>
<comment type="caution">
    <text evidence="8">The sequence shown here is derived from an EMBL/GenBank/DDBJ whole genome shotgun (WGS) entry which is preliminary data.</text>
</comment>
<evidence type="ECO:0000313" key="9">
    <source>
        <dbReference type="Proteomes" id="UP000267841"/>
    </source>
</evidence>
<keyword evidence="3 6" id="KW-0274">FAD</keyword>
<comment type="similarity">
    <text evidence="6">Belongs to the protoporphyrinogen/coproporphyrinogen oxidase family. Coproporphyrinogen III oxidase subfamily.</text>
</comment>
<protein>
    <recommendedName>
        <fullName evidence="6">Coproporphyrinogen III oxidase</fullName>
        <ecNumber evidence="6">1.3.3.15</ecNumber>
    </recommendedName>
</protein>
<evidence type="ECO:0000256" key="2">
    <source>
        <dbReference type="ARBA" id="ARBA00022630"/>
    </source>
</evidence>
<dbReference type="Gene3D" id="3.50.50.60">
    <property type="entry name" value="FAD/NAD(P)-binding domain"/>
    <property type="match status" value="1"/>
</dbReference>
<keyword evidence="4 6" id="KW-0560">Oxidoreductase</keyword>
<evidence type="ECO:0000256" key="6">
    <source>
        <dbReference type="RuleBase" id="RU364052"/>
    </source>
</evidence>
<dbReference type="UniPathway" id="UPA00252"/>
<evidence type="ECO:0000256" key="1">
    <source>
        <dbReference type="ARBA" id="ARBA00001974"/>
    </source>
</evidence>
<comment type="catalytic activity">
    <reaction evidence="6">
        <text>coproporphyrinogen III + 3 O2 = coproporphyrin III + 3 H2O2</text>
        <dbReference type="Rhea" id="RHEA:43436"/>
        <dbReference type="ChEBI" id="CHEBI:15379"/>
        <dbReference type="ChEBI" id="CHEBI:16240"/>
        <dbReference type="ChEBI" id="CHEBI:57309"/>
        <dbReference type="ChEBI" id="CHEBI:131725"/>
        <dbReference type="EC" id="1.3.3.15"/>
    </reaction>
</comment>
<name>A0A497XSP6_9AQUI</name>
<dbReference type="NCBIfam" id="TIGR00562">
    <property type="entry name" value="proto_IX_ox"/>
    <property type="match status" value="1"/>
</dbReference>
<dbReference type="SUPFAM" id="SSF54373">
    <property type="entry name" value="FAD-linked reductases, C-terminal domain"/>
    <property type="match status" value="1"/>
</dbReference>
<proteinExistence type="inferred from homology"/>
<dbReference type="PANTHER" id="PTHR42923">
    <property type="entry name" value="PROTOPORPHYRINOGEN OXIDASE"/>
    <property type="match status" value="1"/>
</dbReference>
<dbReference type="EC" id="1.3.3.15" evidence="6"/>
<dbReference type="SUPFAM" id="SSF51905">
    <property type="entry name" value="FAD/NAD(P)-binding domain"/>
    <property type="match status" value="1"/>
</dbReference>
<evidence type="ECO:0000256" key="4">
    <source>
        <dbReference type="ARBA" id="ARBA00023002"/>
    </source>
</evidence>
<dbReference type="Gene3D" id="1.10.3110.10">
    <property type="entry name" value="protoporphyrinogen ix oxidase, domain 3"/>
    <property type="match status" value="1"/>
</dbReference>
<comment type="pathway">
    <text evidence="6">Porphyrin-containing compound metabolism; protoheme biosynthesis.</text>
</comment>
<dbReference type="RefSeq" id="WP_121008928.1">
    <property type="nucleotide sequence ID" value="NZ_RCCJ01000001.1"/>
</dbReference>
<evidence type="ECO:0000313" key="8">
    <source>
        <dbReference type="EMBL" id="RLJ69943.1"/>
    </source>
</evidence>
<dbReference type="GO" id="GO:0004729">
    <property type="term" value="F:oxygen-dependent protoporphyrinogen oxidase activity"/>
    <property type="evidence" value="ECO:0007669"/>
    <property type="project" value="UniProtKB-UniRule"/>
</dbReference>
<feature type="domain" description="Amine oxidase" evidence="7">
    <location>
        <begin position="11"/>
        <end position="420"/>
    </location>
</feature>
<reference evidence="8 9" key="1">
    <citation type="submission" date="2018-10" db="EMBL/GenBank/DDBJ databases">
        <title>Genomic Encyclopedia of Archaeal and Bacterial Type Strains, Phase II (KMG-II): from individual species to whole genera.</title>
        <authorList>
            <person name="Goeker M."/>
        </authorList>
    </citation>
    <scope>NUCLEOTIDE SEQUENCE [LARGE SCALE GENOMIC DNA]</scope>
    <source>
        <strain evidence="8 9">DSM 16510</strain>
    </source>
</reference>
<organism evidence="8 9">
    <name type="scientific">Hydrogenivirga caldilitoris</name>
    <dbReference type="NCBI Taxonomy" id="246264"/>
    <lineage>
        <taxon>Bacteria</taxon>
        <taxon>Pseudomonadati</taxon>
        <taxon>Aquificota</taxon>
        <taxon>Aquificia</taxon>
        <taxon>Aquificales</taxon>
        <taxon>Aquificaceae</taxon>
        <taxon>Hydrogenivirga</taxon>
    </lineage>
</organism>
<dbReference type="Pfam" id="PF01593">
    <property type="entry name" value="Amino_oxidase"/>
    <property type="match status" value="1"/>
</dbReference>
<dbReference type="InterPro" id="IPR036188">
    <property type="entry name" value="FAD/NAD-bd_sf"/>
</dbReference>